<feature type="compositionally biased region" description="Acidic residues" evidence="5">
    <location>
        <begin position="171"/>
        <end position="183"/>
    </location>
</feature>
<keyword evidence="3 4" id="KW-0539">Nucleus</keyword>
<dbReference type="Proteomes" id="UP001215598">
    <property type="component" value="Unassembled WGS sequence"/>
</dbReference>
<proteinExistence type="inferred from homology"/>
<feature type="compositionally biased region" description="Low complexity" evidence="5">
    <location>
        <begin position="158"/>
        <end position="170"/>
    </location>
</feature>
<dbReference type="PANTHER" id="PTHR15367:SF2">
    <property type="entry name" value="DNA-DIRECTED RNA POLYMERASE III SUBUNIT"/>
    <property type="match status" value="1"/>
</dbReference>
<evidence type="ECO:0000313" key="7">
    <source>
        <dbReference type="Proteomes" id="UP001215598"/>
    </source>
</evidence>
<comment type="function">
    <text evidence="4">DNA-dependent RNA polymerase catalyzes the transcription of DNA into RNA using the four ribonucleoside triphosphates as substrates. Specific peripheric component of RNA polymerase III which synthesizes small RNAs, such as 5S rRNA and tRNAs.</text>
</comment>
<keyword evidence="6" id="KW-0804">Transcription</keyword>
<organism evidence="6 7">
    <name type="scientific">Mycena metata</name>
    <dbReference type="NCBI Taxonomy" id="1033252"/>
    <lineage>
        <taxon>Eukaryota</taxon>
        <taxon>Fungi</taxon>
        <taxon>Dikarya</taxon>
        <taxon>Basidiomycota</taxon>
        <taxon>Agaricomycotina</taxon>
        <taxon>Agaricomycetes</taxon>
        <taxon>Agaricomycetidae</taxon>
        <taxon>Agaricales</taxon>
        <taxon>Marasmiineae</taxon>
        <taxon>Mycenaceae</taxon>
        <taxon>Mycena</taxon>
    </lineage>
</organism>
<feature type="compositionally biased region" description="Gly residues" evidence="5">
    <location>
        <begin position="199"/>
        <end position="209"/>
    </location>
</feature>
<dbReference type="PIRSF" id="PIRSF000777">
    <property type="entry name" value="RNA_polIII_C31"/>
    <property type="match status" value="1"/>
</dbReference>
<comment type="similarity">
    <text evidence="2 4">Belongs to the eukaryotic RPC7 RNA polymerase subunit family.</text>
</comment>
<comment type="subcellular location">
    <subcellularLocation>
        <location evidence="1 4">Nucleus</location>
    </subcellularLocation>
</comment>
<dbReference type="PANTHER" id="PTHR15367">
    <property type="entry name" value="DNA-DIRECTED RNA POLYMERASE III"/>
    <property type="match status" value="1"/>
</dbReference>
<evidence type="ECO:0000256" key="3">
    <source>
        <dbReference type="ARBA" id="ARBA00023242"/>
    </source>
</evidence>
<sequence>MGGRGRGGGWGRGRGAFVAPPMGLTHADLQNMSRDPTALYPPMIPPVLTEFTEDEKKIAAYQIGFAQRMRKSAYYVVEATKSTDLPRYSDKYRPSVASQPTLKKKDLYAPYFPPDIFEGYFNPKKKRKVAVKPTTDSTKKRMNIDDMADEDEDKDAPSDAASDAGSQAPESDYDVDEEYDNDYAENYFDNGENDDNDDLGGGGGGGGDEGGGDYD</sequence>
<reference evidence="6" key="1">
    <citation type="submission" date="2023-03" db="EMBL/GenBank/DDBJ databases">
        <title>Massive genome expansion in bonnet fungi (Mycena s.s.) driven by repeated elements and novel gene families across ecological guilds.</title>
        <authorList>
            <consortium name="Lawrence Berkeley National Laboratory"/>
            <person name="Harder C.B."/>
            <person name="Miyauchi S."/>
            <person name="Viragh M."/>
            <person name="Kuo A."/>
            <person name="Thoen E."/>
            <person name="Andreopoulos B."/>
            <person name="Lu D."/>
            <person name="Skrede I."/>
            <person name="Drula E."/>
            <person name="Henrissat B."/>
            <person name="Morin E."/>
            <person name="Kohler A."/>
            <person name="Barry K."/>
            <person name="LaButti K."/>
            <person name="Morin E."/>
            <person name="Salamov A."/>
            <person name="Lipzen A."/>
            <person name="Mereny Z."/>
            <person name="Hegedus B."/>
            <person name="Baldrian P."/>
            <person name="Stursova M."/>
            <person name="Weitz H."/>
            <person name="Taylor A."/>
            <person name="Grigoriev I.V."/>
            <person name="Nagy L.G."/>
            <person name="Martin F."/>
            <person name="Kauserud H."/>
        </authorList>
    </citation>
    <scope>NUCLEOTIDE SEQUENCE</scope>
    <source>
        <strain evidence="6">CBHHK182m</strain>
    </source>
</reference>
<comment type="caution">
    <text evidence="6">The sequence shown here is derived from an EMBL/GenBank/DDBJ whole genome shotgun (WGS) entry which is preliminary data.</text>
</comment>
<gene>
    <name evidence="6" type="ORF">B0H16DRAFT_747105</name>
</gene>
<dbReference type="InterPro" id="IPR024661">
    <property type="entry name" value="RNA_pol_III_Rpc31"/>
</dbReference>
<keyword evidence="6" id="KW-0240">DNA-directed RNA polymerase</keyword>
<evidence type="ECO:0000313" key="6">
    <source>
        <dbReference type="EMBL" id="KAJ7754528.1"/>
    </source>
</evidence>
<evidence type="ECO:0000256" key="1">
    <source>
        <dbReference type="ARBA" id="ARBA00004123"/>
    </source>
</evidence>
<keyword evidence="7" id="KW-1185">Reference proteome</keyword>
<dbReference type="GO" id="GO:0005666">
    <property type="term" value="C:RNA polymerase III complex"/>
    <property type="evidence" value="ECO:0007669"/>
    <property type="project" value="UniProtKB-UniRule"/>
</dbReference>
<accession>A0AAD7J2N8</accession>
<dbReference type="AlphaFoldDB" id="A0AAD7J2N8"/>
<protein>
    <recommendedName>
        <fullName evidence="4">DNA-directed RNA polymerase III subunit</fullName>
    </recommendedName>
</protein>
<evidence type="ECO:0000256" key="5">
    <source>
        <dbReference type="SAM" id="MobiDB-lite"/>
    </source>
</evidence>
<dbReference type="Pfam" id="PF11705">
    <property type="entry name" value="RNA_pol_3_Rpc31"/>
    <property type="match status" value="1"/>
</dbReference>
<comment type="subunit">
    <text evidence="4">Component of the RNA polymerase III (Pol III) complex.</text>
</comment>
<evidence type="ECO:0000256" key="4">
    <source>
        <dbReference type="PIRNR" id="PIRNR000777"/>
    </source>
</evidence>
<evidence type="ECO:0000256" key="2">
    <source>
        <dbReference type="ARBA" id="ARBA00008352"/>
    </source>
</evidence>
<name>A0AAD7J2N8_9AGAR</name>
<feature type="region of interest" description="Disordered" evidence="5">
    <location>
        <begin position="126"/>
        <end position="215"/>
    </location>
</feature>
<dbReference type="EMBL" id="JARKIB010000052">
    <property type="protein sequence ID" value="KAJ7754528.1"/>
    <property type="molecule type" value="Genomic_DNA"/>
</dbReference>
<dbReference type="GO" id="GO:0006383">
    <property type="term" value="P:transcription by RNA polymerase III"/>
    <property type="evidence" value="ECO:0007669"/>
    <property type="project" value="UniProtKB-UniRule"/>
</dbReference>